<keyword evidence="1" id="KW-0472">Membrane</keyword>
<accession>A0A165AYP2</accession>
<dbReference type="EMBL" id="KV427707">
    <property type="protein sequence ID" value="KZS99907.1"/>
    <property type="molecule type" value="Genomic_DNA"/>
</dbReference>
<dbReference type="GeneID" id="63820077"/>
<name>A0A165AYP2_9APHY</name>
<dbReference type="RefSeq" id="XP_040757648.1">
    <property type="nucleotide sequence ID" value="XM_040903046.1"/>
</dbReference>
<feature type="transmembrane region" description="Helical" evidence="1">
    <location>
        <begin position="7"/>
        <end position="26"/>
    </location>
</feature>
<evidence type="ECO:0000313" key="2">
    <source>
        <dbReference type="EMBL" id="KZS99907.1"/>
    </source>
</evidence>
<reference evidence="2 3" key="1">
    <citation type="journal article" date="2016" name="Mol. Biol. Evol.">
        <title>Comparative Genomics of Early-Diverging Mushroom-Forming Fungi Provides Insights into the Origins of Lignocellulose Decay Capabilities.</title>
        <authorList>
            <person name="Nagy L.G."/>
            <person name="Riley R."/>
            <person name="Tritt A."/>
            <person name="Adam C."/>
            <person name="Daum C."/>
            <person name="Floudas D."/>
            <person name="Sun H."/>
            <person name="Yadav J.S."/>
            <person name="Pangilinan J."/>
            <person name="Larsson K.H."/>
            <person name="Matsuura K."/>
            <person name="Barry K."/>
            <person name="Labutti K."/>
            <person name="Kuo R."/>
            <person name="Ohm R.A."/>
            <person name="Bhattacharya S.S."/>
            <person name="Shirouzu T."/>
            <person name="Yoshinaga Y."/>
            <person name="Martin F.M."/>
            <person name="Grigoriev I.V."/>
            <person name="Hibbett D.S."/>
        </authorList>
    </citation>
    <scope>NUCLEOTIDE SEQUENCE [LARGE SCALE GENOMIC DNA]</scope>
    <source>
        <strain evidence="2 3">93-53</strain>
    </source>
</reference>
<dbReference type="Proteomes" id="UP000076871">
    <property type="component" value="Unassembled WGS sequence"/>
</dbReference>
<organism evidence="2 3">
    <name type="scientific">Laetiporus sulphureus 93-53</name>
    <dbReference type="NCBI Taxonomy" id="1314785"/>
    <lineage>
        <taxon>Eukaryota</taxon>
        <taxon>Fungi</taxon>
        <taxon>Dikarya</taxon>
        <taxon>Basidiomycota</taxon>
        <taxon>Agaricomycotina</taxon>
        <taxon>Agaricomycetes</taxon>
        <taxon>Polyporales</taxon>
        <taxon>Laetiporus</taxon>
    </lineage>
</organism>
<keyword evidence="1" id="KW-0812">Transmembrane</keyword>
<gene>
    <name evidence="2" type="ORF">LAESUDRAFT_59550</name>
</gene>
<keyword evidence="3" id="KW-1185">Reference proteome</keyword>
<dbReference type="InParanoid" id="A0A165AYP2"/>
<keyword evidence="1" id="KW-1133">Transmembrane helix</keyword>
<proteinExistence type="predicted"/>
<protein>
    <submittedName>
        <fullName evidence="2">Uncharacterized protein</fullName>
    </submittedName>
</protein>
<evidence type="ECO:0000313" key="3">
    <source>
        <dbReference type="Proteomes" id="UP000076871"/>
    </source>
</evidence>
<dbReference type="OrthoDB" id="3220866at2759"/>
<sequence>MDSTISVLMLFTVNTGILTMLCSLTATTMLAVLPHVFAAISINFIAAHRECPSHRQSSRMHRLTFIVGCRSLRELVYGHVRFPWGMAEWHRLFRQYCVVRFNARNGLRSNSFAKKRAITGARAEGTHILV</sequence>
<dbReference type="AlphaFoldDB" id="A0A165AYP2"/>
<evidence type="ECO:0000256" key="1">
    <source>
        <dbReference type="SAM" id="Phobius"/>
    </source>
</evidence>